<sequence>MRQFRVLRQAQEVLIRSGKGNPTGLTGILQHPNPRPVLIKLYNSTLTKLKEKFPEESVYRKSVETLTKSRLAIVEANDVVEQIEQKIGCGLVEELIIQANEEYELLHKMAEWRVWDELEEKPLPDHMFKISDIFKPKVEVQADELEELRPVNGKYDHLLPIVWIDCEMTGLDLLNDHIIEICALVTDKHLRLIDEVGFEAVIHYPEERMNQMDEWCRTHHGDSGLTKKVIESSNTLQDVENQLLAYLSKYVSKGVGILAGNSVHVDRQFLCKEMPKITDYLTYRIIDVSSVMEISRRHNPRVNEYSPEKVGAHTARSDILESINQLKYYRDVYFKGPGEVDFGSRKRRHA</sequence>
<reference evidence="14" key="1">
    <citation type="journal article" date="2021" name="G3 (Bethesda)">
        <title>Genomic diversity, chromosomal rearrangements, and interspecies hybridization in the ogataea polymorpha species complex.</title>
        <authorList>
            <person name="Hanson S.J."/>
            <person name="Cinneide E.O."/>
            <person name="Salzberg L.I."/>
            <person name="Wolfe K.H."/>
            <person name="McGowan J."/>
            <person name="Fitzpatrick D.A."/>
            <person name="Matlin K."/>
        </authorList>
    </citation>
    <scope>NUCLEOTIDE SEQUENCE</scope>
    <source>
        <strain evidence="14">83-405-1</strain>
    </source>
</reference>
<dbReference type="InterPro" id="IPR006806">
    <property type="entry name" value="NDUFA5"/>
</dbReference>
<keyword evidence="11" id="KW-0496">Mitochondrion</keyword>
<evidence type="ECO:0000256" key="8">
    <source>
        <dbReference type="ARBA" id="ARBA00022801"/>
    </source>
</evidence>
<accession>A0AAN6D9B2</accession>
<evidence type="ECO:0000256" key="6">
    <source>
        <dbReference type="ARBA" id="ARBA00022722"/>
    </source>
</evidence>
<keyword evidence="4" id="KW-0813">Transport</keyword>
<evidence type="ECO:0000256" key="12">
    <source>
        <dbReference type="ARBA" id="ARBA00023136"/>
    </source>
</evidence>
<evidence type="ECO:0000256" key="7">
    <source>
        <dbReference type="ARBA" id="ARBA00022792"/>
    </source>
</evidence>
<keyword evidence="8" id="KW-0378">Hydrolase</keyword>
<comment type="similarity">
    <text evidence="2">Belongs to the oligoribonuclease family.</text>
</comment>
<keyword evidence="12" id="KW-0472">Membrane</keyword>
<dbReference type="GO" id="GO:0005743">
    <property type="term" value="C:mitochondrial inner membrane"/>
    <property type="evidence" value="ECO:0007669"/>
    <property type="project" value="UniProtKB-SubCell"/>
</dbReference>
<comment type="caution">
    <text evidence="14">The sequence shown here is derived from an EMBL/GenBank/DDBJ whole genome shotgun (WGS) entry which is preliminary data.</text>
</comment>
<dbReference type="GO" id="GO:0000175">
    <property type="term" value="F:3'-5'-RNA exonuclease activity"/>
    <property type="evidence" value="ECO:0007669"/>
    <property type="project" value="InterPro"/>
</dbReference>
<dbReference type="AlphaFoldDB" id="A0AAN6D9B2"/>
<dbReference type="SMART" id="SM00479">
    <property type="entry name" value="EXOIII"/>
    <property type="match status" value="1"/>
</dbReference>
<evidence type="ECO:0000313" key="15">
    <source>
        <dbReference type="Proteomes" id="UP000738402"/>
    </source>
</evidence>
<keyword evidence="5" id="KW-0679">Respiratory chain</keyword>
<dbReference type="InterPro" id="IPR012337">
    <property type="entry name" value="RNaseH-like_sf"/>
</dbReference>
<evidence type="ECO:0000256" key="2">
    <source>
        <dbReference type="ARBA" id="ARBA00009921"/>
    </source>
</evidence>
<keyword evidence="6" id="KW-0540">Nuclease</keyword>
<dbReference type="SUPFAM" id="SSF53098">
    <property type="entry name" value="Ribonuclease H-like"/>
    <property type="match status" value="1"/>
</dbReference>
<dbReference type="EMBL" id="JAHLUH010000001">
    <property type="protein sequence ID" value="KAG7730334.1"/>
    <property type="molecule type" value="Genomic_DNA"/>
</dbReference>
<dbReference type="InterPro" id="IPR013520">
    <property type="entry name" value="Ribonucl_H"/>
</dbReference>
<evidence type="ECO:0000256" key="1">
    <source>
        <dbReference type="ARBA" id="ARBA00004443"/>
    </source>
</evidence>
<keyword evidence="10" id="KW-0249">Electron transport</keyword>
<evidence type="ECO:0000256" key="10">
    <source>
        <dbReference type="ARBA" id="ARBA00022982"/>
    </source>
</evidence>
<name>A0AAN6D9B2_9ASCO</name>
<dbReference type="FunFam" id="3.30.420.10:FF:000003">
    <property type="entry name" value="Oligoribonuclease"/>
    <property type="match status" value="1"/>
</dbReference>
<keyword evidence="9" id="KW-0269">Exonuclease</keyword>
<keyword evidence="7" id="KW-0999">Mitochondrion inner membrane</keyword>
<evidence type="ECO:0000256" key="5">
    <source>
        <dbReference type="ARBA" id="ARBA00022660"/>
    </source>
</evidence>
<dbReference type="Proteomes" id="UP000738402">
    <property type="component" value="Unassembled WGS sequence"/>
</dbReference>
<evidence type="ECO:0000313" key="14">
    <source>
        <dbReference type="EMBL" id="KAG7730334.1"/>
    </source>
</evidence>
<dbReference type="NCBIfam" id="NF003765">
    <property type="entry name" value="PRK05359.1"/>
    <property type="match status" value="1"/>
</dbReference>
<protein>
    <recommendedName>
        <fullName evidence="13">Exonuclease domain-containing protein</fullName>
    </recommendedName>
</protein>
<comment type="similarity">
    <text evidence="3">Belongs to the complex I NDUFA5 subunit family.</text>
</comment>
<dbReference type="Pfam" id="PF00929">
    <property type="entry name" value="RNase_T"/>
    <property type="match status" value="1"/>
</dbReference>
<dbReference type="InterPro" id="IPR036397">
    <property type="entry name" value="RNaseH_sf"/>
</dbReference>
<dbReference type="GO" id="GO:0022904">
    <property type="term" value="P:respiratory electron transport chain"/>
    <property type="evidence" value="ECO:0007669"/>
    <property type="project" value="InterPro"/>
</dbReference>
<dbReference type="CDD" id="cd06135">
    <property type="entry name" value="Orn"/>
    <property type="match status" value="1"/>
</dbReference>
<evidence type="ECO:0000256" key="4">
    <source>
        <dbReference type="ARBA" id="ARBA00022448"/>
    </source>
</evidence>
<feature type="domain" description="Exonuclease" evidence="13">
    <location>
        <begin position="160"/>
        <end position="335"/>
    </location>
</feature>
<dbReference type="InterPro" id="IPR022894">
    <property type="entry name" value="Oligoribonuclease"/>
</dbReference>
<evidence type="ECO:0000259" key="13">
    <source>
        <dbReference type="SMART" id="SM00479"/>
    </source>
</evidence>
<dbReference type="Gene3D" id="3.30.420.10">
    <property type="entry name" value="Ribonuclease H-like superfamily/Ribonuclease H"/>
    <property type="match status" value="1"/>
</dbReference>
<dbReference type="PANTHER" id="PTHR12653">
    <property type="entry name" value="NADH-UBIQUINONE OXIDOREDUCTASE 13 KD-B SUBUNIT"/>
    <property type="match status" value="1"/>
</dbReference>
<evidence type="ECO:0000256" key="3">
    <source>
        <dbReference type="ARBA" id="ARBA00010261"/>
    </source>
</evidence>
<evidence type="ECO:0000256" key="9">
    <source>
        <dbReference type="ARBA" id="ARBA00022839"/>
    </source>
</evidence>
<gene>
    <name evidence="14" type="ORF">KL933_000129</name>
</gene>
<organism evidence="14 15">
    <name type="scientific">Ogataea haglerorum</name>
    <dbReference type="NCBI Taxonomy" id="1937702"/>
    <lineage>
        <taxon>Eukaryota</taxon>
        <taxon>Fungi</taxon>
        <taxon>Dikarya</taxon>
        <taxon>Ascomycota</taxon>
        <taxon>Saccharomycotina</taxon>
        <taxon>Pichiomycetes</taxon>
        <taxon>Pichiales</taxon>
        <taxon>Pichiaceae</taxon>
        <taxon>Ogataea</taxon>
    </lineage>
</organism>
<dbReference type="PANTHER" id="PTHR12653:SF0">
    <property type="entry name" value="NADH DEHYDROGENASE [UBIQUINONE] 1 ALPHA SUBCOMPLEX SUBUNIT 5"/>
    <property type="match status" value="1"/>
</dbReference>
<proteinExistence type="inferred from homology"/>
<evidence type="ECO:0000256" key="11">
    <source>
        <dbReference type="ARBA" id="ARBA00023128"/>
    </source>
</evidence>
<dbReference type="GO" id="GO:0003676">
    <property type="term" value="F:nucleic acid binding"/>
    <property type="evidence" value="ECO:0007669"/>
    <property type="project" value="InterPro"/>
</dbReference>
<comment type="subcellular location">
    <subcellularLocation>
        <location evidence="1">Mitochondrion inner membrane</location>
        <topology evidence="1">Peripheral membrane protein</topology>
        <orientation evidence="1">Matrix side</orientation>
    </subcellularLocation>
</comment>
<dbReference type="Pfam" id="PF04716">
    <property type="entry name" value="ETC_C1_NDUFA5"/>
    <property type="match status" value="1"/>
</dbReference>